<feature type="signal peptide" evidence="1">
    <location>
        <begin position="1"/>
        <end position="33"/>
    </location>
</feature>
<reference evidence="3" key="1">
    <citation type="submission" date="2025-08" db="UniProtKB">
        <authorList>
            <consortium name="RefSeq"/>
        </authorList>
    </citation>
    <scope>IDENTIFICATION</scope>
</reference>
<gene>
    <name evidence="3" type="primary">LOC106064221</name>
</gene>
<evidence type="ECO:0000313" key="2">
    <source>
        <dbReference type="Proteomes" id="UP001165740"/>
    </source>
</evidence>
<dbReference type="RefSeq" id="XP_055872388.1">
    <property type="nucleotide sequence ID" value="XM_056016413.1"/>
</dbReference>
<keyword evidence="1" id="KW-0732">Signal</keyword>
<dbReference type="AlphaFoldDB" id="A0A9W2ZBQ8"/>
<name>A0A9W2ZBQ8_BIOGL</name>
<accession>A0A9W2ZBQ8</accession>
<dbReference type="OrthoDB" id="48509at2759"/>
<organism evidence="2 3">
    <name type="scientific">Biomphalaria glabrata</name>
    <name type="common">Bloodfluke planorb</name>
    <name type="synonym">Freshwater snail</name>
    <dbReference type="NCBI Taxonomy" id="6526"/>
    <lineage>
        <taxon>Eukaryota</taxon>
        <taxon>Metazoa</taxon>
        <taxon>Spiralia</taxon>
        <taxon>Lophotrochozoa</taxon>
        <taxon>Mollusca</taxon>
        <taxon>Gastropoda</taxon>
        <taxon>Heterobranchia</taxon>
        <taxon>Euthyneura</taxon>
        <taxon>Panpulmonata</taxon>
        <taxon>Hygrophila</taxon>
        <taxon>Lymnaeoidea</taxon>
        <taxon>Planorbidae</taxon>
        <taxon>Biomphalaria</taxon>
    </lineage>
</organism>
<dbReference type="Proteomes" id="UP001165740">
    <property type="component" value="Chromosome 17"/>
</dbReference>
<dbReference type="InterPro" id="IPR036179">
    <property type="entry name" value="Ig-like_dom_sf"/>
</dbReference>
<evidence type="ECO:0000256" key="1">
    <source>
        <dbReference type="SAM" id="SignalP"/>
    </source>
</evidence>
<sequence>MPGKLDCVNNLPLKMTIRLQVLVLMCFNHLSIAINSENVACQPHSATADLIEFNCNVSLVKAMGDFSVTVISNNVSATNRSVVGSDCEHSQGTGSVQIYICVFVVNTTLLGPGNHKIHFAAWANGSDPKTTQVTSTELDIPLPGEVQEPVCLPTEFDYLMKIGYVTCLSPISYGRVSCSLNVRTNGTLVRTGVSTTMHSTTKIYPPSEGNPNTFFDQCKLSYELVSLGPGLQEFQVNMTNVNPDMKSSSKPSNWTTPVRFHAQTLINFTISGHEDIIQVELGDNVTFACSTDGYPPTDRYIRHEPFYSDFIYKRDLLDKQLNYTITDCQQAGKYTCRSYGRIAAWDFIDKAVYVEIPCPLGYFYKASNETNRQYIGNYHDTTKLSIPVLGSPAPKKMRLSRRNSGKQTVSDDFFSNEVSLVYKKEIGPLGSIYVEFLDLQLISKSTYCILSVDNGVGEQSLFEFSIQYNAGASLMLKQIENCYLVVVILSVILVID</sequence>
<dbReference type="GeneID" id="106064221"/>
<protein>
    <submittedName>
        <fullName evidence="3">Uncharacterized protein LOC106064221</fullName>
    </submittedName>
</protein>
<keyword evidence="2" id="KW-1185">Reference proteome</keyword>
<evidence type="ECO:0000313" key="3">
    <source>
        <dbReference type="RefSeq" id="XP_055872388.1"/>
    </source>
</evidence>
<dbReference type="SUPFAM" id="SSF48726">
    <property type="entry name" value="Immunoglobulin"/>
    <property type="match status" value="1"/>
</dbReference>
<feature type="chain" id="PRO_5040997313" evidence="1">
    <location>
        <begin position="34"/>
        <end position="496"/>
    </location>
</feature>
<proteinExistence type="predicted"/>